<keyword evidence="1" id="KW-0812">Transmembrane</keyword>
<dbReference type="OrthoDB" id="9938103at2"/>
<evidence type="ECO:0000313" key="2">
    <source>
        <dbReference type="EMBL" id="KIC93531.1"/>
    </source>
</evidence>
<accession>A0A0C1L1S1</accession>
<keyword evidence="3" id="KW-1185">Reference proteome</keyword>
<gene>
    <name evidence="2" type="ORF">OI18_17430</name>
</gene>
<name>A0A0C1L1S1_9BACT</name>
<evidence type="ECO:0000256" key="1">
    <source>
        <dbReference type="SAM" id="Phobius"/>
    </source>
</evidence>
<sequence>MKSLTKLLVFVLAITSLIPLKIGMLTLHDHANAVEFFGLQSLSPDIEKIFLVLGAFILASMVMPVLAIVWLIKGKSEGFVLSYIVGFIAFARGALTLINFERHGITGARLSVTPMIVGFIILMITFIAAKQRAIKSKNP</sequence>
<keyword evidence="1" id="KW-0472">Membrane</keyword>
<evidence type="ECO:0000313" key="3">
    <source>
        <dbReference type="Proteomes" id="UP000031408"/>
    </source>
</evidence>
<reference evidence="2 3" key="1">
    <citation type="submission" date="2014-11" db="EMBL/GenBank/DDBJ databases">
        <title>Genome sequence of Flavihumibacter solisilvae 3-3.</title>
        <authorList>
            <person name="Zhou G."/>
            <person name="Li M."/>
            <person name="Wang G."/>
        </authorList>
    </citation>
    <scope>NUCLEOTIDE SEQUENCE [LARGE SCALE GENOMIC DNA]</scope>
    <source>
        <strain evidence="2 3">3-3</strain>
    </source>
</reference>
<keyword evidence="1" id="KW-1133">Transmembrane helix</keyword>
<dbReference type="RefSeq" id="WP_039142102.1">
    <property type="nucleotide sequence ID" value="NZ_JSVC01000019.1"/>
</dbReference>
<feature type="transmembrane region" description="Helical" evidence="1">
    <location>
        <begin position="110"/>
        <end position="129"/>
    </location>
</feature>
<dbReference type="STRING" id="1349421.OI18_17430"/>
<proteinExistence type="predicted"/>
<dbReference type="Proteomes" id="UP000031408">
    <property type="component" value="Unassembled WGS sequence"/>
</dbReference>
<feature type="transmembrane region" description="Helical" evidence="1">
    <location>
        <begin position="79"/>
        <end position="98"/>
    </location>
</feature>
<dbReference type="AlphaFoldDB" id="A0A0C1L1S1"/>
<protein>
    <submittedName>
        <fullName evidence="2">Uncharacterized protein</fullName>
    </submittedName>
</protein>
<dbReference type="EMBL" id="JSVC01000019">
    <property type="protein sequence ID" value="KIC93531.1"/>
    <property type="molecule type" value="Genomic_DNA"/>
</dbReference>
<comment type="caution">
    <text evidence="2">The sequence shown here is derived from an EMBL/GenBank/DDBJ whole genome shotgun (WGS) entry which is preliminary data.</text>
</comment>
<organism evidence="2 3">
    <name type="scientific">Flavihumibacter solisilvae</name>
    <dbReference type="NCBI Taxonomy" id="1349421"/>
    <lineage>
        <taxon>Bacteria</taxon>
        <taxon>Pseudomonadati</taxon>
        <taxon>Bacteroidota</taxon>
        <taxon>Chitinophagia</taxon>
        <taxon>Chitinophagales</taxon>
        <taxon>Chitinophagaceae</taxon>
        <taxon>Flavihumibacter</taxon>
    </lineage>
</organism>
<feature type="transmembrane region" description="Helical" evidence="1">
    <location>
        <begin position="49"/>
        <end position="72"/>
    </location>
</feature>